<feature type="signal peptide" evidence="1">
    <location>
        <begin position="1"/>
        <end position="28"/>
    </location>
</feature>
<feature type="chain" id="PRO_5015842303" description="Solute-binding protein family 3/N-terminal domain-containing protein" evidence="1">
    <location>
        <begin position="29"/>
        <end position="310"/>
    </location>
</feature>
<dbReference type="AlphaFoldDB" id="A0A2V1H4A6"/>
<evidence type="ECO:0000313" key="2">
    <source>
        <dbReference type="EMBL" id="PVZ70466.1"/>
    </source>
</evidence>
<name>A0A2V1H4A6_9GAMM</name>
<evidence type="ECO:0008006" key="4">
    <source>
        <dbReference type="Google" id="ProtNLM"/>
    </source>
</evidence>
<comment type="caution">
    <text evidence="2">The sequence shown here is derived from an EMBL/GenBank/DDBJ whole genome shotgun (WGS) entry which is preliminary data.</text>
</comment>
<keyword evidence="3" id="KW-1185">Reference proteome</keyword>
<dbReference type="SUPFAM" id="SSF53850">
    <property type="entry name" value="Periplasmic binding protein-like II"/>
    <property type="match status" value="1"/>
</dbReference>
<sequence length="310" mass="34215">MKLKNFAVVGLFFGMSLGVLLSPQPAIAGQPIMINNPSDAACWYSDTAEKILRLALEKSISEYGEPNIQYTRVSLPLSRAMLELQFSDKLDIQAAPAADQWPASSIPIPIPVFQGLSGYQKIYRNNIGPSLSWVDRAEQLRLKTTAMQSGCGKLLGDLLVRNGLKVRRVSAGASLKSMVELQRVDLVVSPAIVPAMTTKVDITHTSQVIADPKIMLYLPMPIYFYVSQEKPELAKRVALGMQRALQDGSMDRLLSPLRQQIIKDLNGRRLISMKNINAPENLQITGSALPGLKPEKSQSGYSQYAHYDKM</sequence>
<evidence type="ECO:0000313" key="3">
    <source>
        <dbReference type="Proteomes" id="UP000244906"/>
    </source>
</evidence>
<evidence type="ECO:0000256" key="1">
    <source>
        <dbReference type="SAM" id="SignalP"/>
    </source>
</evidence>
<dbReference type="Proteomes" id="UP000244906">
    <property type="component" value="Unassembled WGS sequence"/>
</dbReference>
<gene>
    <name evidence="2" type="ORF">DC094_07740</name>
</gene>
<keyword evidence="1" id="KW-0732">Signal</keyword>
<accession>A0A2V1H4A6</accession>
<proteinExistence type="predicted"/>
<protein>
    <recommendedName>
        <fullName evidence="4">Solute-binding protein family 3/N-terminal domain-containing protein</fullName>
    </recommendedName>
</protein>
<dbReference type="OrthoDB" id="547680at2"/>
<organism evidence="2 3">
    <name type="scientific">Pelagibaculum spongiae</name>
    <dbReference type="NCBI Taxonomy" id="2080658"/>
    <lineage>
        <taxon>Bacteria</taxon>
        <taxon>Pseudomonadati</taxon>
        <taxon>Pseudomonadota</taxon>
        <taxon>Gammaproteobacteria</taxon>
        <taxon>Oceanospirillales</taxon>
        <taxon>Pelagibaculum</taxon>
    </lineage>
</organism>
<reference evidence="2 3" key="1">
    <citation type="submission" date="2018-04" db="EMBL/GenBank/DDBJ databases">
        <title>Thalassorhabdus spongiae gen. nov., sp. nov., isolated from a marine sponge in South-West Iceland.</title>
        <authorList>
            <person name="Knobloch S."/>
            <person name="Daussin A."/>
            <person name="Johannsson R."/>
            <person name="Marteinsson V.T."/>
        </authorList>
    </citation>
    <scope>NUCLEOTIDE SEQUENCE [LARGE SCALE GENOMIC DNA]</scope>
    <source>
        <strain evidence="2 3">Hp12</strain>
    </source>
</reference>
<dbReference type="RefSeq" id="WP_116686539.1">
    <property type="nucleotide sequence ID" value="NZ_CAWNYD010000002.1"/>
</dbReference>
<dbReference type="EMBL" id="QDDL01000002">
    <property type="protein sequence ID" value="PVZ70466.1"/>
    <property type="molecule type" value="Genomic_DNA"/>
</dbReference>